<keyword evidence="5 8" id="KW-0378">Hydrolase</keyword>
<dbReference type="GO" id="GO:0006402">
    <property type="term" value="P:mRNA catabolic process"/>
    <property type="evidence" value="ECO:0007669"/>
    <property type="project" value="TreeGrafter"/>
</dbReference>
<evidence type="ECO:0000313" key="12">
    <source>
        <dbReference type="Proteomes" id="UP000000238"/>
    </source>
</evidence>
<dbReference type="PANTHER" id="PTHR23355">
    <property type="entry name" value="RIBONUCLEASE"/>
    <property type="match status" value="1"/>
</dbReference>
<dbReference type="PROSITE" id="PS50126">
    <property type="entry name" value="S1"/>
    <property type="match status" value="1"/>
</dbReference>
<comment type="similarity">
    <text evidence="8">Belongs to the RNR ribonuclease family. RNase R subfamily.</text>
</comment>
<evidence type="ECO:0000256" key="4">
    <source>
        <dbReference type="ARBA" id="ARBA00022722"/>
    </source>
</evidence>
<dbReference type="HOGENOM" id="CLU_002333_7_0_6"/>
<evidence type="ECO:0000256" key="5">
    <source>
        <dbReference type="ARBA" id="ARBA00022801"/>
    </source>
</evidence>
<comment type="subcellular location">
    <subcellularLocation>
        <location evidence="2 8">Cytoplasm</location>
    </subcellularLocation>
</comment>
<dbReference type="AlphaFoldDB" id="Q2SLB7"/>
<dbReference type="NCBIfam" id="TIGR00358">
    <property type="entry name" value="3_prime_RNase"/>
    <property type="match status" value="1"/>
</dbReference>
<dbReference type="PROSITE" id="PS01175">
    <property type="entry name" value="RIBONUCLEASE_II"/>
    <property type="match status" value="1"/>
</dbReference>
<dbReference type="Pfam" id="PF17876">
    <property type="entry name" value="CSD2"/>
    <property type="match status" value="1"/>
</dbReference>
<feature type="compositionally biased region" description="Basic residues" evidence="9">
    <location>
        <begin position="798"/>
        <end position="808"/>
    </location>
</feature>
<dbReference type="InterPro" id="IPR050180">
    <property type="entry name" value="RNR_Ribonuclease"/>
</dbReference>
<evidence type="ECO:0000256" key="2">
    <source>
        <dbReference type="ARBA" id="ARBA00004496"/>
    </source>
</evidence>
<dbReference type="InterPro" id="IPR040476">
    <property type="entry name" value="CSD2"/>
</dbReference>
<keyword evidence="6 8" id="KW-0269">Exonuclease</keyword>
<dbReference type="NCBIfam" id="NF008648">
    <property type="entry name" value="PRK11642.1"/>
    <property type="match status" value="1"/>
</dbReference>
<dbReference type="GO" id="GO:0005829">
    <property type="term" value="C:cytosol"/>
    <property type="evidence" value="ECO:0007669"/>
    <property type="project" value="UniProtKB-ARBA"/>
</dbReference>
<dbReference type="InterPro" id="IPR001900">
    <property type="entry name" value="RNase_II/R"/>
</dbReference>
<keyword evidence="12" id="KW-1185">Reference proteome</keyword>
<dbReference type="Pfam" id="PF00773">
    <property type="entry name" value="RNB"/>
    <property type="match status" value="1"/>
</dbReference>
<keyword evidence="4 8" id="KW-0540">Nuclease</keyword>
<reference evidence="11 12" key="1">
    <citation type="journal article" date="2005" name="Nucleic Acids Res.">
        <title>Genomic blueprint of Hahella chejuensis, a marine microbe producing an algicidal agent.</title>
        <authorList>
            <person name="Jeong H."/>
            <person name="Yim J.H."/>
            <person name="Lee C."/>
            <person name="Choi S.-H."/>
            <person name="Park Y.K."/>
            <person name="Yoon S.H."/>
            <person name="Hur C.-G."/>
            <person name="Kang H.-Y."/>
            <person name="Kim D."/>
            <person name="Lee H.H."/>
            <person name="Park K.H."/>
            <person name="Park S.-H."/>
            <person name="Park H.-S."/>
            <person name="Lee H.K."/>
            <person name="Oh T.K."/>
            <person name="Kim J.F."/>
        </authorList>
    </citation>
    <scope>NUCLEOTIDE SEQUENCE [LARGE SCALE GENOMIC DNA]</scope>
    <source>
        <strain evidence="11 12">KCTC 2396</strain>
    </source>
</reference>
<sequence length="808" mass="91350">MGKKKKSSLDPFAEREAARYEHPTASREFILAFLEERGAPATIEEIASSFNVVQPEPYEGLRRRLIAMCRDGQLVCNRRGAYGLPKKMNLIRGRVQGHKDGYGFVIPEEGGSDLYLSSRQMKRVFDGDIVLVREEGREFKGKREGVIVEVVERRTFEAVGRIYMESGVAFVVPDNPRITQDILVPEHALNGAKHGQYVTLEIVRQPDVRVNPMGHVKEVLGEHMAPGMEIDVALRTYSIPFRWPEEVDAEAAKFKSKLSARDKAHRVDIRHLPLVTIDGEDARDFDDAVYCEAKKSGGWRLYVAIADVSHYVKPQTALDKEAFQRGNSVYFPNRVVPMLPEVLSNGLCSLNPDVERLCMVCEMTISQKGKLSGYKFYEGLMFSKARLTYTKVGAYIDDPDSAEGRAFAERYADLAPHIRELHNLYLALRQAREERGAIDFETVETRILFDSDRKIDKIVPVVRNDAHKLIEECMLCANVATAKLLEKYEIPSLFRVHEGPTMERLENLRAFLGELSLSLGGGSNPKPSDYQALTETIRGRPDSATLQTVMLRSLSQAVYQPENKGHFGLGYEAYTHFTSPIRRYPDLLVHRAIRDLIRSERPCKNVQRVAGAPALPKNARYNYDMQALLVLGEQCSMTERRADEATRDVMSWLKCEYLTQHVGEKFDGIVAAVTAFGLFVELKDLYVEGLVHVSSLKSDYYQFDAVKHRLVGERTGVTHRLGDEVRVQVVRVGLEDRKIDLEMIGEPRRSAPGKKNKRKEILAQWNEEWKREKKAGGGQPAKGAKGGKRSEASGPLRKPQKKGRRKRS</sequence>
<feature type="domain" description="S1 motif" evidence="10">
    <location>
        <begin position="663"/>
        <end position="744"/>
    </location>
</feature>
<evidence type="ECO:0000256" key="8">
    <source>
        <dbReference type="HAMAP-Rule" id="MF_01895"/>
    </source>
</evidence>
<gene>
    <name evidence="8" type="primary">rnr</name>
    <name evidence="11" type="synonym">rnr1</name>
    <name evidence="11" type="ordered locus">HCH_01709</name>
</gene>
<dbReference type="Gene3D" id="2.40.50.140">
    <property type="entry name" value="Nucleic acid-binding proteins"/>
    <property type="match status" value="2"/>
</dbReference>
<dbReference type="Pfam" id="PF08206">
    <property type="entry name" value="OB_RNB"/>
    <property type="match status" value="1"/>
</dbReference>
<dbReference type="SMART" id="SM00357">
    <property type="entry name" value="CSP"/>
    <property type="match status" value="2"/>
</dbReference>
<dbReference type="NCBIfam" id="TIGR02063">
    <property type="entry name" value="RNase_R"/>
    <property type="match status" value="1"/>
</dbReference>
<name>Q2SLB7_HAHCH</name>
<comment type="function">
    <text evidence="8">3'-5' exoribonuclease that releases 5'-nucleoside monophosphates and is involved in maturation of structured RNAs.</text>
</comment>
<evidence type="ECO:0000259" key="10">
    <source>
        <dbReference type="PROSITE" id="PS50126"/>
    </source>
</evidence>
<dbReference type="STRING" id="349521.HCH_01709"/>
<evidence type="ECO:0000256" key="3">
    <source>
        <dbReference type="ARBA" id="ARBA00022490"/>
    </source>
</evidence>
<dbReference type="KEGG" id="hch:HCH_01709"/>
<dbReference type="PANTHER" id="PTHR23355:SF9">
    <property type="entry name" value="DIS3-LIKE EXONUCLEASE 2"/>
    <property type="match status" value="1"/>
</dbReference>
<organism evidence="11 12">
    <name type="scientific">Hahella chejuensis (strain KCTC 2396)</name>
    <dbReference type="NCBI Taxonomy" id="349521"/>
    <lineage>
        <taxon>Bacteria</taxon>
        <taxon>Pseudomonadati</taxon>
        <taxon>Pseudomonadota</taxon>
        <taxon>Gammaproteobacteria</taxon>
        <taxon>Oceanospirillales</taxon>
        <taxon>Hahellaceae</taxon>
        <taxon>Hahella</taxon>
    </lineage>
</organism>
<dbReference type="SMART" id="SM00316">
    <property type="entry name" value="S1"/>
    <property type="match status" value="1"/>
</dbReference>
<dbReference type="InterPro" id="IPR003029">
    <property type="entry name" value="S1_domain"/>
</dbReference>
<proteinExistence type="inferred from homology"/>
<keyword evidence="3 8" id="KW-0963">Cytoplasm</keyword>
<accession>Q2SLB7</accession>
<dbReference type="InterPro" id="IPR004476">
    <property type="entry name" value="RNase_II/RNase_R"/>
</dbReference>
<evidence type="ECO:0000313" key="11">
    <source>
        <dbReference type="EMBL" id="ABC28557.1"/>
    </source>
</evidence>
<protein>
    <recommendedName>
        <fullName evidence="8">Ribonuclease R</fullName>
        <shortName evidence="8">RNase R</shortName>
        <ecNumber evidence="8">3.1.13.1</ecNumber>
    </recommendedName>
</protein>
<dbReference type="HAMAP" id="MF_01895">
    <property type="entry name" value="RNase_R"/>
    <property type="match status" value="1"/>
</dbReference>
<dbReference type="Pfam" id="PF00575">
    <property type="entry name" value="S1"/>
    <property type="match status" value="1"/>
</dbReference>
<evidence type="ECO:0000256" key="1">
    <source>
        <dbReference type="ARBA" id="ARBA00001849"/>
    </source>
</evidence>
<dbReference type="EMBL" id="CP000155">
    <property type="protein sequence ID" value="ABC28557.1"/>
    <property type="molecule type" value="Genomic_DNA"/>
</dbReference>
<dbReference type="InterPro" id="IPR013223">
    <property type="entry name" value="RNase_B_OB_dom"/>
</dbReference>
<dbReference type="SUPFAM" id="SSF50249">
    <property type="entry name" value="Nucleic acid-binding proteins"/>
    <property type="match status" value="4"/>
</dbReference>
<dbReference type="GO" id="GO:0008859">
    <property type="term" value="F:exoribonuclease II activity"/>
    <property type="evidence" value="ECO:0007669"/>
    <property type="project" value="UniProtKB-UniRule"/>
</dbReference>
<dbReference type="CDD" id="cd04471">
    <property type="entry name" value="S1_RNase_R"/>
    <property type="match status" value="1"/>
</dbReference>
<dbReference type="InterPro" id="IPR022966">
    <property type="entry name" value="RNase_II/R_CS"/>
</dbReference>
<dbReference type="SMART" id="SM00955">
    <property type="entry name" value="RNB"/>
    <property type="match status" value="1"/>
</dbReference>
<dbReference type="OrthoDB" id="9764149at2"/>
<dbReference type="InterPro" id="IPR011805">
    <property type="entry name" value="RNase_R"/>
</dbReference>
<dbReference type="InterPro" id="IPR011129">
    <property type="entry name" value="CSD"/>
</dbReference>
<dbReference type="InterPro" id="IPR012340">
    <property type="entry name" value="NA-bd_OB-fold"/>
</dbReference>
<dbReference type="eggNOG" id="COG0557">
    <property type="taxonomic scope" value="Bacteria"/>
</dbReference>
<feature type="region of interest" description="Disordered" evidence="9">
    <location>
        <begin position="769"/>
        <end position="808"/>
    </location>
</feature>
<comment type="catalytic activity">
    <reaction evidence="1 8">
        <text>Exonucleolytic cleavage in the 3'- to 5'-direction to yield nucleoside 5'-phosphates.</text>
        <dbReference type="EC" id="3.1.13.1"/>
    </reaction>
</comment>
<evidence type="ECO:0000256" key="7">
    <source>
        <dbReference type="ARBA" id="ARBA00022884"/>
    </source>
</evidence>
<dbReference type="Proteomes" id="UP000000238">
    <property type="component" value="Chromosome"/>
</dbReference>
<dbReference type="GO" id="GO:0003723">
    <property type="term" value="F:RNA binding"/>
    <property type="evidence" value="ECO:0007669"/>
    <property type="project" value="UniProtKB-UniRule"/>
</dbReference>
<evidence type="ECO:0000256" key="6">
    <source>
        <dbReference type="ARBA" id="ARBA00022839"/>
    </source>
</evidence>
<evidence type="ECO:0000256" key="9">
    <source>
        <dbReference type="SAM" id="MobiDB-lite"/>
    </source>
</evidence>
<dbReference type="EC" id="3.1.13.1" evidence="8"/>
<keyword evidence="7 8" id="KW-0694">RNA-binding</keyword>